<sequence>MFPRPGPHHGPELIMTRPVQQASRPGRAEQESPTRSVEVSGADVRVGCRPVRPAPAPQSLECVMAEGRSVRHGVLAAQREVWVAQQLRPLSPRFNCGVFLDVGEALDAAVLRRAVTRALEETETLRSLFAEQDGDGEIIRTTRPAPDDCVTTIDVRDADDPVTAARRWMDADLAEPVDLRHDPSYRHVLFRIGERRSIFYFRYHHITLDGFGQTLYLNRVADLYTALATATEPDAAPFGGLDRLLDEERQYEDSARCAEDRAHWHTTARSLAEGRGSGPAAASDQVLRDTVRLPRELTDAVCAHARSHGSRWTAVMLGAVAACARRRQGDDAVVIDLPVTARTTRAALTTPGMMSNVLPLRLEVARDADLRALTEEVSRALPATLRHQRFRGEELYRELGAGGARGHLSVNVMPFDHQVRFGTAPATLHQLANGQVHEVAIDVYGTPDKGGDIHVTVHANARTHTVEDVRQWHRELRRMLVHLLGGPGRTVGEAELLDEATLHRVLREWNDTAAELPAGTVVDWFEARAAADGDAVAVTDASTALRYDELNARANRLARVLIERGAGAEDLVAVVLPRSTELLVALLAVWKTGAAYVPIDPEYPTERVAHILDDARPVVTLTCSGLAHLIPDGAPSLELDSPALAAEWESRADGDITPDERPRPLTPDRAAYVIYTSGSTGRPKGVVVDQGNLASYVWFAGRAYPGLAGRSVVHTSIAFDLTVTGVFVPLTLGGCVWFTGLDEAGWLPEGFEASFSKVTPAHVGLLAELPVGLSATEQVVVGGEQLPGGAVAVLRRLRPGVSVVNEYGPTEATVGCSVFVVGPGEVVPGGAVPIGRPVANARLYVLDGCLRPVAPGVGGELYVAGAGVARGYWGRAGLTAGRFVADPFGGPGARMYRTGDVVRWSWGGQLEFLGRVDDQVKVRGFRIEPGEIEATLVRHPAVSQTAVLVREDRPGDQRLVAYVVCAGTGDEPGHGGGSAAAELRAFLQDRLPAHMVPSEFVPMAALPLTVNGKVDRAALPVPDAGTDVPAPPGSGQDPRTEILCHLFADVLAVPAVGADDDFFALGGHSLLATRLVARVRSALGAELSLRDLFDHPTAGRLATLLDTARETRPALRTESRPEWVPASFAQQRMYFLSRLEGPSALYNYSLAVRFSGPLEPAALRAALGDVTARHEALRTTLTEHDGVPCQVVHPATEPDLPVRPLARRDLDAELGRLARGAFDLSGELPFRSRLYRIDDSGDPGTEWVLAMVVHHVAGDGWSVGPILRDLATAYGARLEGRAPAWPELPARYADYAVWQRRLLGSQGDPDSVLAGQLAHWREHLAGLPEELPLPTDRPRPVDASHTAGQVPFQVPAEVYSGLRELARERGCTLFMVVHAALTALLSRFGAGSDIAVGTPVAGRTDEALADLVGFFVNTLVLRVDVSGEPAFTELLDRVREADLAAYAHQDVPFEHLVEVLNPPRAAGRHPLVQTMLSFANADQGVTAQALTRFPDLEASVSEVDTAAARFDLEFSLADGLQEASAWHGTLRYSTALFDAGTAEALASGLVRVLEQVAASPGHPVETLDVLGRSGRERLLVERNDTAAPVPAATVTELFDRQAAAAPQAIAVRSGAVTLTYAELDARAERLARVLVSRGVGVESRVAVAMRRSADVPVALLAVMKAGATYVPVRVTDPAPWVRDVLTSVGAELVLTDHTDEAAAWGLPVIEPGRSAGTGDTDATGNTALPAARPDTLAYIVFTSGSTGTPKGVAIPQRAIVEFVSDPRWAEDEAHRRVLAHSPLAFDASTYETWVPLLRGGTIVMAPPGDLDVPALRRALAEGEVTAAFFTTALFRVVAEEDPQSLATLRQVWTGGEAVPPDAVARVRSACPGLTVFNVYGPTETTTFALRHPATDADAARTILPIGRPLANTRVYVLDQLLRPVPSGVAGELYIAGAGQARGYWNRPDLTADRFVADPFGAPGTRMYRTGDIVRWNGGGDVEFLGRADTQVKLRGFRIELGAVETVLGRHPHVAQAAVFVREDGPDRRHLVAYVIPAAPTSEADLLTHMRRRLPEYMVPSAVLTVDHFPLTPNGKIDQKALPAPDPASRPSSRPARNPREEILCGLFADVLGVDEVGIDDGFFDLGGHSLLATRLVSRLRAALGEEVAIRDVFDHPTVAELSDAIGVRAAKRPPLTAAVPRPESVPASYAQQRLWFTHHVEGPSPTYNIPLVLRLTGALDVAALRAALADVVARHESLRTVFTDTEQGARQVVRDAVPELVVERTGPARAAERIDEAARHVFDLSTDLPFKAWLFETEPGTAWALTLVVHHIAADGWSLAPLVRDLAHAYSARTEGLAPRWEPLPVQYADYTLWQRQLLGAEDDPAGLQSRQLAYWRDQLAELPQELDLPTDRPRPAVASHRGAAVAFPVDAAVHEGLAELARTTGTTVFMVVQAAFAALLTRLGAGTDIPLGTPVSGRDEEATHDLVGFFANTLVLRTDTSGNPAFRELLDRVRATDLDAYGNQDVPFERIVELVSPARSLAYNPLFQVAVTVRPKESFGTTLAGLTLDVHEVDTGRAKFDLLLSLEEHRDARRDCAGMDGVLQYATDLFDEPTADMIARALCRVLEQVVARPQTRLGDIDVLGATELRDLTVTRNDTGDAPAPRTFPDLFAEQVRRAPDATAVTDDHRSLSYAELDAAANRLAHHLIGRGIGAEDLVAIAMPRSADMVTALLAVHKAGAAYLPVDPAYPAERIAYMLGDAAPALLVTTGATAADLPPGEVPRVLFEDLPAGPGDDGPSHAPTDDDRVGPLRSDHPAYVIYTSGSTGLPKGVTVTHRGLAGLAHTHATRLGAGPGSSVLQFASLSFDAAAWEICMALLTGGRLVLASPDRLMPGEPLAELVAEHGITHATLPPSALPVLADDALPAGMVLVVAGEATRPDQVARFSPGRRMINAYGPTETTVCATMSEPLSGRLHPPLGRPVTGARVYVLDEFLRPVPPGVAGQLYVSGPGLARGYLGRAALTATRFVANPFDAPGSRMYGTGDLVRWTRDGELVFVGRADDQVKLRGFRIELGEVEAVLTRHAAVAQAVAVVREDRPGDQRLVAYVVSDGDCTEREILAHTREWLPEYMVPAAVVVLEALPLTVNGKVDRRALPVPEWERGGEVFRGPRDAREELLCGLFAEVLGVASVGIDDGFFELGGDSILSIQLVSRARRAGVVLSVRDVFEQQSVAGLVGVADWSGEERGRGAGGVDEPVGVFAGLPIVSWLAERGGEWRGFNQSQVVRTPAGLSEAALRAGWRAVLEHHDGLRLRVVDAAAVPVGVEVLPAGEVRAGGCLVRVDAAGCAGEGAWRALVEWEAVRAREALDPVAGAVVRLVWLDRGPAEWGALVIVAHHLVVDGVSWRVLLPDLAEAVTAAAGAETAADGADAEAGADAGVVLAPVGTSVRRWSAEVARQARTPERVAELPWWRSVLAERTAVADGDLDPTRDTHGTAGSYAVALPAEVSRVVLTRAAGLFNAGVDDVLLTALALALSRWTARGDGAARDARGGGGGWVLDLESHGRDEELLAGADLSRTVGWFTSMYPVRVDAGPAAWREVTAGGPVVGAAIKRVKEQLRATPGRGSGFGMLRYLNPETAAALRGQLPPQIGFNYLGRFTTATGEEPTTTTASGGGGADWGVLAAGVAGQCGRTPLGHVLEVNAVAQQDRAGGLVLRATWSWASRLLDGEAVRELAGLWAEALTGIARHTTDPGAGGLTPTDVADPALTQAELEELEAETPGLEDVLPLAPLQRGMIFHSVYDDAGPDVYTAQLVFDLEGDVDGARLREAASVLLRRHANLRAAFVQRKSGEWSQVVARSVTVPWRDEDVSGAGDVEAAAAKLVEADRWARFDLRRPPLVRFLLIRLAEGRFRFVMTNHHILWDGWSTPVLLRELLALYRQGGDDRGLPRVRPYRDYLRWLSARDRTESERAWRGALDGLAEPTLLAPDRSRTTSVPEQVFAGLDKDTTAALDRCAREWGVTLNTLVQAAWGLVLSWTTGRRDVVFGTTVSGRSADLPGVESMVGLFVNTVPVRVTVDPAEPLRDLVERIQREQSRLVEHQHVGLADIQRWAGHGELFDTATVFENYPVDAETLSPPEGSGFRITDVGGHDATHYSLGLAVAPGEELALRLDHQPDVVGVDEANATMRRLVTTLTRIADASSRPAGSLDLLDAGERHKVLEEWNDTAAEIRPGEVRDWFREQVALTPDAVAVVDPSEQLTYAQLDARAGRLARILRGHGVGPEGRVAVLLPRGVDLVATLLAVWKTGAAYVPIDPEYPAERVDYLVTDSRPAVTVTTSDLLDRTPEDTARLVLDDPAVAADLASLDTDGPDAPTAVEDACPASRAAYVIYTSGSTGRPKGVVVDQGNLASYVWFAGRAYPGLAGRSVVHTSIAFDLTVTGVFVPLTLGGCVWFTGLDEAGWLPEGFEASFSKVTPAHVGLLAELPVGLSATEQVVVGGEQLPGGAVAVLRRLRPGVSVVNEYGPTEATVGCSVFVVGPGEVVPGGAVPIGRPVANARLYVLDGCLRPVAPGVGGELYVAGAGVARGYWGRAGLTAGRFVADPFGGPGARMYRTGDVVRWSWGGQLEFLGRVDDQVKVRGFRIEPGEIEAVLAEHPDVRRAVVVAREDRPGVQTLVAYVVPAQDTGAPAPDLRAYVRTRLPEHMVPAAVVPLTELPLTTNGKIDRARLPAPDHEHTGGSRPARGPREALLCRLFAETLGVEDIGIDDSFFALGGDSIMSIQLVGRARRSGSRFSVRTLFENPTVAELARVADWTDGDHEEEDGAEAARGMGVFPALPISRSLLERGGDWAAYHHTQVLRVPAGLTWPDLLTGVQAVLDRHDVLRSRVRHDEEHGPVMDVSAPGTQTAETVLTRVDVRGRDGAGIREETDARAAAAGHALDPAAGIMLRLVWLDAGAREPGTLVVVAHHMVVDGVSWRVLLPDLAEAVESARSGGAAEAPAPVGTSLRAWSLEMARQAVSERRESELDRWTSVLSRRTPVADGELDPERDQYSSMGLFSETVPPDVSEIVLTRTADLYNAGVEDVLLTAFTLALARWRQTPDGSPQPGCLVELESHGRHEELMPGADLSRTMGWFTTVYPVWLDPGRVRWSETGGPDVGEAIKRIKEQLRAVPDRGVGYGLLRHLNPATAGVLGRYPAPQVGFNYLGRMRTAAGEEHDWGLLPGTGHGTGPAVPLSHVVELNAVAEEQDGLLRLRANWSWAPRLLSEDDVRALAGLWVSALTGIAEHTKDPDAGGITPTDFSLSTLSQSEIDLLEADWEIFE</sequence>
<evidence type="ECO:0000256" key="4">
    <source>
        <dbReference type="ARBA" id="ARBA00022737"/>
    </source>
</evidence>
<evidence type="ECO:0000256" key="3">
    <source>
        <dbReference type="ARBA" id="ARBA00022553"/>
    </source>
</evidence>
<dbReference type="CDD" id="cd19543">
    <property type="entry name" value="DCL_NRPS"/>
    <property type="match status" value="1"/>
</dbReference>
<dbReference type="InterPro" id="IPR045851">
    <property type="entry name" value="AMP-bd_C_sf"/>
</dbReference>
<feature type="region of interest" description="Disordered" evidence="6">
    <location>
        <begin position="2074"/>
        <end position="2097"/>
    </location>
</feature>
<dbReference type="NCBIfam" id="TIGR01720">
    <property type="entry name" value="NRPS-para261"/>
    <property type="match status" value="2"/>
</dbReference>
<dbReference type="InterPro" id="IPR020806">
    <property type="entry name" value="PKS_PP-bd"/>
</dbReference>
<dbReference type="PROSITE" id="PS00455">
    <property type="entry name" value="AMP_BINDING"/>
    <property type="match status" value="4"/>
</dbReference>
<evidence type="ECO:0000256" key="2">
    <source>
        <dbReference type="ARBA" id="ARBA00022450"/>
    </source>
</evidence>
<dbReference type="Gene3D" id="3.30.300.30">
    <property type="match status" value="4"/>
</dbReference>
<evidence type="ECO:0000313" key="8">
    <source>
        <dbReference type="EMBL" id="QEU88977.1"/>
    </source>
</evidence>
<name>A0ABX6AM67_STRVD</name>
<organism evidence="8 9">
    <name type="scientific">Streptomyces viridosporus T7A</name>
    <dbReference type="NCBI Taxonomy" id="665577"/>
    <lineage>
        <taxon>Bacteria</taxon>
        <taxon>Bacillati</taxon>
        <taxon>Actinomycetota</taxon>
        <taxon>Actinomycetes</taxon>
        <taxon>Kitasatosporales</taxon>
        <taxon>Streptomycetaceae</taxon>
        <taxon>Streptomyces</taxon>
    </lineage>
</organism>
<dbReference type="InterPro" id="IPR006162">
    <property type="entry name" value="Ppantetheine_attach_site"/>
</dbReference>
<evidence type="ECO:0000256" key="6">
    <source>
        <dbReference type="SAM" id="MobiDB-lite"/>
    </source>
</evidence>
<dbReference type="Proteomes" id="UP000327143">
    <property type="component" value="Chromosome"/>
</dbReference>
<accession>A0ABX6AM67</accession>
<feature type="domain" description="Carrier" evidence="7">
    <location>
        <begin position="4718"/>
        <end position="4792"/>
    </location>
</feature>
<dbReference type="InterPro" id="IPR010060">
    <property type="entry name" value="NRPS_synth"/>
</dbReference>
<feature type="domain" description="Carrier" evidence="7">
    <location>
        <begin position="3149"/>
        <end position="3223"/>
    </location>
</feature>
<dbReference type="CDD" id="cd05930">
    <property type="entry name" value="A_NRPS"/>
    <property type="match status" value="2"/>
</dbReference>
<evidence type="ECO:0000259" key="7">
    <source>
        <dbReference type="PROSITE" id="PS50075"/>
    </source>
</evidence>
<keyword evidence="2" id="KW-0596">Phosphopantetheine</keyword>
<dbReference type="CDD" id="cd17652">
    <property type="entry name" value="A_NRPS_CmdD_like"/>
    <property type="match status" value="1"/>
</dbReference>
<dbReference type="Gene3D" id="3.30.559.10">
    <property type="entry name" value="Chloramphenicol acetyltransferase-like domain"/>
    <property type="match status" value="6"/>
</dbReference>
<dbReference type="CDD" id="cd12117">
    <property type="entry name" value="A_NRPS_Srf_like"/>
    <property type="match status" value="1"/>
</dbReference>
<evidence type="ECO:0000256" key="5">
    <source>
        <dbReference type="ARBA" id="ARBA00023194"/>
    </source>
</evidence>
<dbReference type="Pfam" id="PF13193">
    <property type="entry name" value="AMP-binding_C"/>
    <property type="match status" value="4"/>
</dbReference>
<dbReference type="InterPro" id="IPR001242">
    <property type="entry name" value="Condensation_dom"/>
</dbReference>
<feature type="compositionally biased region" description="Basic and acidic residues" evidence="6">
    <location>
        <begin position="4701"/>
        <end position="4714"/>
    </location>
</feature>
<dbReference type="Pfam" id="PF00550">
    <property type="entry name" value="PP-binding"/>
    <property type="match status" value="4"/>
</dbReference>
<dbReference type="InterPro" id="IPR025110">
    <property type="entry name" value="AMP-bd_C"/>
</dbReference>
<feature type="region of interest" description="Disordered" evidence="6">
    <location>
        <begin position="1"/>
        <end position="40"/>
    </location>
</feature>
<dbReference type="Gene3D" id="1.10.1200.10">
    <property type="entry name" value="ACP-like"/>
    <property type="match status" value="3"/>
</dbReference>
<comment type="cofactor">
    <cofactor evidence="1">
        <name>pantetheine 4'-phosphate</name>
        <dbReference type="ChEBI" id="CHEBI:47942"/>
    </cofactor>
</comment>
<dbReference type="InterPro" id="IPR020845">
    <property type="entry name" value="AMP-binding_CS"/>
</dbReference>
<dbReference type="SMART" id="SM00823">
    <property type="entry name" value="PKS_PP"/>
    <property type="match status" value="4"/>
</dbReference>
<gene>
    <name evidence="8" type="ORF">CP969_33040</name>
</gene>
<evidence type="ECO:0000313" key="9">
    <source>
        <dbReference type="Proteomes" id="UP000327143"/>
    </source>
</evidence>
<dbReference type="InterPro" id="IPR010071">
    <property type="entry name" value="AA_adenyl_dom"/>
</dbReference>
<keyword evidence="9" id="KW-1185">Reference proteome</keyword>
<dbReference type="Gene3D" id="3.40.50.1820">
    <property type="entry name" value="alpha/beta hydrolase"/>
    <property type="match status" value="1"/>
</dbReference>
<keyword evidence="4" id="KW-0677">Repeat</keyword>
<dbReference type="EMBL" id="CP023700">
    <property type="protein sequence ID" value="QEU88977.1"/>
    <property type="molecule type" value="Genomic_DNA"/>
</dbReference>
<dbReference type="InterPro" id="IPR023213">
    <property type="entry name" value="CAT-like_dom_sf"/>
</dbReference>
<dbReference type="Pfam" id="PF00501">
    <property type="entry name" value="AMP-binding"/>
    <property type="match status" value="4"/>
</dbReference>
<keyword evidence="5" id="KW-0045">Antibiotic biosynthesis</keyword>
<dbReference type="NCBIfam" id="NF003417">
    <property type="entry name" value="PRK04813.1"/>
    <property type="match status" value="4"/>
</dbReference>
<dbReference type="PANTHER" id="PTHR45527">
    <property type="entry name" value="NONRIBOSOMAL PEPTIDE SYNTHETASE"/>
    <property type="match status" value="1"/>
</dbReference>
<dbReference type="PANTHER" id="PTHR45527:SF1">
    <property type="entry name" value="FATTY ACID SYNTHASE"/>
    <property type="match status" value="1"/>
</dbReference>
<feature type="region of interest" description="Disordered" evidence="6">
    <location>
        <begin position="4701"/>
        <end position="4720"/>
    </location>
</feature>
<feature type="domain" description="Carrier" evidence="7">
    <location>
        <begin position="2094"/>
        <end position="2169"/>
    </location>
</feature>
<protein>
    <submittedName>
        <fullName evidence="8">Amino acid adenylation domain-containing protein</fullName>
    </submittedName>
</protein>
<dbReference type="SUPFAM" id="SSF47336">
    <property type="entry name" value="ACP-like"/>
    <property type="match status" value="4"/>
</dbReference>
<evidence type="ECO:0000256" key="1">
    <source>
        <dbReference type="ARBA" id="ARBA00001957"/>
    </source>
</evidence>
<dbReference type="NCBIfam" id="TIGR01733">
    <property type="entry name" value="AA-adenyl-dom"/>
    <property type="match status" value="4"/>
</dbReference>
<dbReference type="Gene3D" id="3.40.50.980">
    <property type="match status" value="8"/>
</dbReference>
<dbReference type="Gene3D" id="3.30.559.30">
    <property type="entry name" value="Nonribosomal peptide synthetase, condensation domain"/>
    <property type="match status" value="6"/>
</dbReference>
<keyword evidence="3" id="KW-0597">Phosphoprotein</keyword>
<feature type="region of interest" description="Disordered" evidence="6">
    <location>
        <begin position="2768"/>
        <end position="2790"/>
    </location>
</feature>
<dbReference type="Pfam" id="PF00668">
    <property type="entry name" value="Condensation"/>
    <property type="match status" value="6"/>
</dbReference>
<feature type="domain" description="Carrier" evidence="7">
    <location>
        <begin position="1034"/>
        <end position="1109"/>
    </location>
</feature>
<dbReference type="InterPro" id="IPR036736">
    <property type="entry name" value="ACP-like_sf"/>
</dbReference>
<dbReference type="SUPFAM" id="SSF56801">
    <property type="entry name" value="Acetyl-CoA synthetase-like"/>
    <property type="match status" value="4"/>
</dbReference>
<dbReference type="Gene3D" id="2.30.38.10">
    <property type="entry name" value="Luciferase, Domain 3"/>
    <property type="match status" value="4"/>
</dbReference>
<proteinExistence type="predicted"/>
<dbReference type="PROSITE" id="PS00012">
    <property type="entry name" value="PHOSPHOPANTETHEINE"/>
    <property type="match status" value="4"/>
</dbReference>
<dbReference type="PROSITE" id="PS50075">
    <property type="entry name" value="CARRIER"/>
    <property type="match status" value="4"/>
</dbReference>
<dbReference type="InterPro" id="IPR029058">
    <property type="entry name" value="AB_hydrolase_fold"/>
</dbReference>
<dbReference type="CDD" id="cd19540">
    <property type="entry name" value="LCL_NRPS-like"/>
    <property type="match status" value="2"/>
</dbReference>
<reference evidence="8 9" key="1">
    <citation type="submission" date="2017-09" db="EMBL/GenBank/DDBJ databases">
        <authorList>
            <person name="Lee N."/>
            <person name="Cho B.-K."/>
        </authorList>
    </citation>
    <scope>NUCLEOTIDE SEQUENCE [LARGE SCALE GENOMIC DNA]</scope>
    <source>
        <strain evidence="8 9">ATCC 39115</strain>
    </source>
</reference>
<dbReference type="InterPro" id="IPR000873">
    <property type="entry name" value="AMP-dep_synth/lig_dom"/>
</dbReference>
<dbReference type="SUPFAM" id="SSF52777">
    <property type="entry name" value="CoA-dependent acyltransferases"/>
    <property type="match status" value="12"/>
</dbReference>
<feature type="compositionally biased region" description="Low complexity" evidence="6">
    <location>
        <begin position="2086"/>
        <end position="2095"/>
    </location>
</feature>
<dbReference type="InterPro" id="IPR009081">
    <property type="entry name" value="PP-bd_ACP"/>
</dbReference>